<dbReference type="RefSeq" id="WP_221874862.1">
    <property type="nucleotide sequence ID" value="NZ_JACWFH010000025.1"/>
</dbReference>
<evidence type="ECO:0000313" key="1">
    <source>
        <dbReference type="EMBL" id="MBY0098645.1"/>
    </source>
</evidence>
<dbReference type="InterPro" id="IPR018690">
    <property type="entry name" value="DUF2187"/>
</dbReference>
<gene>
    <name evidence="1" type="ORF">H0185_17920</name>
</gene>
<dbReference type="Pfam" id="PF09953">
    <property type="entry name" value="DUF2187"/>
    <property type="match status" value="1"/>
</dbReference>
<name>A0ABS7K986_9BACI</name>
<keyword evidence="2" id="KW-1185">Reference proteome</keyword>
<proteinExistence type="predicted"/>
<dbReference type="Proteomes" id="UP000769780">
    <property type="component" value="Unassembled WGS sequence"/>
</dbReference>
<sequence length="82" mass="9219">METSNEYVMKQKGIAECGDKVRFVRNGRIIVGEVSIVRNESVIVNVSKNDAIKLNIETPITVVAHKNYQIIDQSPSFLSRVK</sequence>
<accession>A0ABS7K986</accession>
<dbReference type="EMBL" id="JACWFH010000025">
    <property type="protein sequence ID" value="MBY0098645.1"/>
    <property type="molecule type" value="Genomic_DNA"/>
</dbReference>
<comment type="caution">
    <text evidence="1">The sequence shown here is derived from an EMBL/GenBank/DDBJ whole genome shotgun (WGS) entry which is preliminary data.</text>
</comment>
<evidence type="ECO:0000313" key="2">
    <source>
        <dbReference type="Proteomes" id="UP000769780"/>
    </source>
</evidence>
<reference evidence="1 2" key="1">
    <citation type="submission" date="2020-07" db="EMBL/GenBank/DDBJ databases">
        <title>Fungal Genomes of the International Space Station.</title>
        <authorList>
            <person name="Seuylemezian A."/>
            <person name="Singh N.K."/>
            <person name="Wood J."/>
            <person name="Venkateswaran K."/>
        </authorList>
    </citation>
    <scope>NUCLEOTIDE SEQUENCE [LARGE SCALE GENOMIC DNA]</scope>
    <source>
        <strain evidence="1 2">PL-B2</strain>
    </source>
</reference>
<organism evidence="1 2">
    <name type="scientific">Mesobacillus maritimus</name>
    <dbReference type="NCBI Taxonomy" id="1643336"/>
    <lineage>
        <taxon>Bacteria</taxon>
        <taxon>Bacillati</taxon>
        <taxon>Bacillota</taxon>
        <taxon>Bacilli</taxon>
        <taxon>Bacillales</taxon>
        <taxon>Bacillaceae</taxon>
        <taxon>Mesobacillus</taxon>
    </lineage>
</organism>
<protein>
    <submittedName>
        <fullName evidence="1">DUF2187 family protein</fullName>
    </submittedName>
</protein>